<dbReference type="InterPro" id="IPR013783">
    <property type="entry name" value="Ig-like_fold"/>
</dbReference>
<dbReference type="RefSeq" id="WP_076454105.1">
    <property type="nucleotide sequence ID" value="NZ_FTOB01000002.1"/>
</dbReference>
<reference evidence="3 4" key="1">
    <citation type="submission" date="2017-01" db="EMBL/GenBank/DDBJ databases">
        <authorList>
            <person name="Varghese N."/>
            <person name="Submissions S."/>
        </authorList>
    </citation>
    <scope>NUCLEOTIDE SEQUENCE [LARGE SCALE GENOMIC DNA]</scope>
    <source>
        <strain evidence="3 4">DSM 2061</strain>
    </source>
</reference>
<dbReference type="Gene3D" id="3.40.50.1110">
    <property type="entry name" value="SGNH hydrolase"/>
    <property type="match status" value="1"/>
</dbReference>
<accession>A0ABY1KPS0</accession>
<dbReference type="Gene3D" id="2.60.40.10">
    <property type="entry name" value="Immunoglobulins"/>
    <property type="match status" value="1"/>
</dbReference>
<keyword evidence="1" id="KW-0378">Hydrolase</keyword>
<evidence type="ECO:0000259" key="2">
    <source>
        <dbReference type="Pfam" id="PF03629"/>
    </source>
</evidence>
<dbReference type="SUPFAM" id="SSF52266">
    <property type="entry name" value="SGNH hydrolase"/>
    <property type="match status" value="1"/>
</dbReference>
<dbReference type="PANTHER" id="PTHR22901:SF0">
    <property type="entry name" value="SIALATE O-ACETYLESTERASE"/>
    <property type="match status" value="1"/>
</dbReference>
<dbReference type="Pfam" id="PF03629">
    <property type="entry name" value="SASA"/>
    <property type="match status" value="1"/>
</dbReference>
<dbReference type="InterPro" id="IPR005181">
    <property type="entry name" value="SASA"/>
</dbReference>
<comment type="caution">
    <text evidence="3">The sequence shown here is derived from an EMBL/GenBank/DDBJ whole genome shotgun (WGS) entry which is preliminary data.</text>
</comment>
<feature type="domain" description="Sialate O-acetylesterase" evidence="2">
    <location>
        <begin position="281"/>
        <end position="388"/>
    </location>
</feature>
<proteinExistence type="predicted"/>
<protein>
    <submittedName>
        <fullName evidence="3">Sialate O-acetylesterase</fullName>
    </submittedName>
</protein>
<evidence type="ECO:0000313" key="3">
    <source>
        <dbReference type="EMBL" id="SIS49028.1"/>
    </source>
</evidence>
<dbReference type="EMBL" id="FTOB01000002">
    <property type="protein sequence ID" value="SIS49028.1"/>
    <property type="molecule type" value="Genomic_DNA"/>
</dbReference>
<keyword evidence="4" id="KW-1185">Reference proteome</keyword>
<evidence type="ECO:0000256" key="1">
    <source>
        <dbReference type="ARBA" id="ARBA00022801"/>
    </source>
</evidence>
<dbReference type="InterPro" id="IPR039329">
    <property type="entry name" value="SIAE"/>
</dbReference>
<dbReference type="InterPro" id="IPR036514">
    <property type="entry name" value="SGNH_hydro_sf"/>
</dbReference>
<organism evidence="3 4">
    <name type="scientific">Zobellia uliginosa</name>
    <dbReference type="NCBI Taxonomy" id="143224"/>
    <lineage>
        <taxon>Bacteria</taxon>
        <taxon>Pseudomonadati</taxon>
        <taxon>Bacteroidota</taxon>
        <taxon>Flavobacteriia</taxon>
        <taxon>Flavobacteriales</taxon>
        <taxon>Flavobacteriaceae</taxon>
        <taxon>Zobellia</taxon>
    </lineage>
</organism>
<sequence>MNRNLILIYIFLSSTCLMQGQIKVAHIFGSHMVLQRNQNNPIWGTASVGEKITISFAGSSYQTVADKNGDWRVKLDALKAGGPYSLTVQGKNKITFEDILIGEVWICTGQSNMQWSVENSNDAEIEVLSADYPEIRLFSIPLVGSPEKQSEIKDSTWVACSPKTIPKFSAAGYFFGRKLHKALNVPIGLINASWGASSLETWIPREAIEENYEHPEFLKDWDWRVSVFTDQMLNDYTKEYKAWEAAGKPGQKMRPPRDIRTAQNRPGNGFNGVINPVIGYGIKGVIWCQGEGNLGRGHQYSKLFPILINSWRKRWKQGDFPFYWIQIASMKEKDTKPTTSSWAQLREGQSKTLSLPNTGEVVSMDLGERNNIHYRNKQTIGNRLARLALDQAYGYDIEGQTPRYRTMKIKDNKIVISFSHIDKGLYTFNSNTVKGFSIAGVDQKFVWAEATIIGKDKVEVYSDKIEKPVAVRYAWADMPVANLYDKNDLPVACFRTDTWPVSSEDNYLAPKRYNYDQFKK</sequence>
<dbReference type="Proteomes" id="UP000185728">
    <property type="component" value="Unassembled WGS sequence"/>
</dbReference>
<dbReference type="PANTHER" id="PTHR22901">
    <property type="entry name" value="SIALATE O-ACETYLESTERASE"/>
    <property type="match status" value="1"/>
</dbReference>
<gene>
    <name evidence="3" type="ORF">SAMN05421766_102346</name>
</gene>
<evidence type="ECO:0000313" key="4">
    <source>
        <dbReference type="Proteomes" id="UP000185728"/>
    </source>
</evidence>
<name>A0ABY1KPS0_9FLAO</name>